<dbReference type="RefSeq" id="WP_072581428.1">
    <property type="nucleotide sequence ID" value="NZ_CP016020.1"/>
</dbReference>
<name>A0A1L3MWB5_9BACI</name>
<gene>
    <name evidence="2" type="ORF">A9C19_19060</name>
</gene>
<dbReference type="Gene3D" id="1.10.10.10">
    <property type="entry name" value="Winged helix-like DNA-binding domain superfamily/Winged helix DNA-binding domain"/>
    <property type="match status" value="1"/>
</dbReference>
<dbReference type="KEGG" id="bwh:A9C19_19060"/>
<dbReference type="InterPro" id="IPR036388">
    <property type="entry name" value="WH-like_DNA-bd_sf"/>
</dbReference>
<accession>A0A1L3MWB5</accession>
<dbReference type="InterPro" id="IPR009061">
    <property type="entry name" value="DNA-bd_dom_put_sf"/>
</dbReference>
<dbReference type="Proteomes" id="UP000181936">
    <property type="component" value="Chromosome"/>
</dbReference>
<dbReference type="AlphaFoldDB" id="A0A1L3MWB5"/>
<dbReference type="NCBIfam" id="TIGR01764">
    <property type="entry name" value="excise"/>
    <property type="match status" value="1"/>
</dbReference>
<sequence>MNFKLELPEGTILINRCELKVALQEILMEVQEEWGKEEVLTIKEVAEYLKVSIPTVRTLITNKEIPFFQRGQVIRLKRRDVQKWMGSNSINGRKSFEDSGDDLDE</sequence>
<dbReference type="OrthoDB" id="9805928at2"/>
<dbReference type="EMBL" id="CP016020">
    <property type="protein sequence ID" value="APH06627.1"/>
    <property type="molecule type" value="Genomic_DNA"/>
</dbReference>
<dbReference type="GO" id="GO:0003677">
    <property type="term" value="F:DNA binding"/>
    <property type="evidence" value="ECO:0007669"/>
    <property type="project" value="UniProtKB-KW"/>
</dbReference>
<protein>
    <submittedName>
        <fullName evidence="2">DNA-binding protein</fullName>
    </submittedName>
</protein>
<proteinExistence type="predicted"/>
<evidence type="ECO:0000313" key="2">
    <source>
        <dbReference type="EMBL" id="APH06627.1"/>
    </source>
</evidence>
<organism evidence="2 3">
    <name type="scientific">Bacillus weihaiensis</name>
    <dbReference type="NCBI Taxonomy" id="1547283"/>
    <lineage>
        <taxon>Bacteria</taxon>
        <taxon>Bacillati</taxon>
        <taxon>Bacillota</taxon>
        <taxon>Bacilli</taxon>
        <taxon>Bacillales</taxon>
        <taxon>Bacillaceae</taxon>
        <taxon>Bacillus</taxon>
    </lineage>
</organism>
<evidence type="ECO:0000313" key="3">
    <source>
        <dbReference type="Proteomes" id="UP000181936"/>
    </source>
</evidence>
<dbReference type="SUPFAM" id="SSF46955">
    <property type="entry name" value="Putative DNA-binding domain"/>
    <property type="match status" value="1"/>
</dbReference>
<reference evidence="2 3" key="1">
    <citation type="journal article" date="2016" name="Sci. Rep.">
        <title>Complete genome sequence and transcriptomic analysis of a novel marine strain Bacillus weihaiensis reveals the mechanism of brown algae degradation.</title>
        <authorList>
            <person name="Zhu Y."/>
            <person name="Chen P."/>
            <person name="Bao Y."/>
            <person name="Men Y."/>
            <person name="Zeng Y."/>
            <person name="Yang J."/>
            <person name="Sun J."/>
            <person name="Sun Y."/>
        </authorList>
    </citation>
    <scope>NUCLEOTIDE SEQUENCE [LARGE SCALE GENOMIC DNA]</scope>
    <source>
        <strain evidence="2 3">Alg07</strain>
    </source>
</reference>
<dbReference type="STRING" id="1547283.A9C19_19060"/>
<keyword evidence="2" id="KW-0238">DNA-binding</keyword>
<keyword evidence="3" id="KW-1185">Reference proteome</keyword>
<feature type="domain" description="Helix-turn-helix" evidence="1">
    <location>
        <begin position="39"/>
        <end position="88"/>
    </location>
</feature>
<dbReference type="InterPro" id="IPR041657">
    <property type="entry name" value="HTH_17"/>
</dbReference>
<dbReference type="Pfam" id="PF12728">
    <property type="entry name" value="HTH_17"/>
    <property type="match status" value="1"/>
</dbReference>
<evidence type="ECO:0000259" key="1">
    <source>
        <dbReference type="Pfam" id="PF12728"/>
    </source>
</evidence>
<dbReference type="InterPro" id="IPR010093">
    <property type="entry name" value="SinI_DNA-bd"/>
</dbReference>